<accession>A0AAD6HQR9</accession>
<evidence type="ECO:0000313" key="4">
    <source>
        <dbReference type="Proteomes" id="UP001215712"/>
    </source>
</evidence>
<feature type="compositionally biased region" description="Polar residues" evidence="1">
    <location>
        <begin position="213"/>
        <end position="240"/>
    </location>
</feature>
<protein>
    <submittedName>
        <fullName evidence="3">Uncharacterized protein</fullName>
    </submittedName>
</protein>
<reference evidence="3" key="1">
    <citation type="journal article" date="2023" name="IMA Fungus">
        <title>Comparative genomic study of the Penicillium genus elucidates a diverse pangenome and 15 lateral gene transfer events.</title>
        <authorList>
            <person name="Petersen C."/>
            <person name="Sorensen T."/>
            <person name="Nielsen M.R."/>
            <person name="Sondergaard T.E."/>
            <person name="Sorensen J.L."/>
            <person name="Fitzpatrick D.A."/>
            <person name="Frisvad J.C."/>
            <person name="Nielsen K.L."/>
        </authorList>
    </citation>
    <scope>NUCLEOTIDE SEQUENCE</scope>
    <source>
        <strain evidence="3">IBT 17514</strain>
    </source>
</reference>
<gene>
    <name evidence="3" type="ORF">N7493_004046</name>
</gene>
<dbReference type="EMBL" id="JAQJAN010000004">
    <property type="protein sequence ID" value="KAJ5732565.1"/>
    <property type="molecule type" value="Genomic_DNA"/>
</dbReference>
<proteinExistence type="predicted"/>
<feature type="compositionally biased region" description="Polar residues" evidence="1">
    <location>
        <begin position="292"/>
        <end position="307"/>
    </location>
</feature>
<evidence type="ECO:0000313" key="3">
    <source>
        <dbReference type="EMBL" id="KAJ5732565.1"/>
    </source>
</evidence>
<comment type="caution">
    <text evidence="3">The sequence shown here is derived from an EMBL/GenBank/DDBJ whole genome shotgun (WGS) entry which is preliminary data.</text>
</comment>
<feature type="region of interest" description="Disordered" evidence="1">
    <location>
        <begin position="292"/>
        <end position="374"/>
    </location>
</feature>
<sequence>MPLVVYKRANRTHANLPITLTTTIALIFALLYLQVLYLVSHIARPFWSSSREFPPYRHNIEAWEKRIIDLILTIVPFSNYRSPNASSVLHPDALGHRAQVISYASSSHVTIDGLPGGPQKPVATFTSGPSMPQCYPETAIERMTPTQAHAHRSDLKLGNASTTGSVITKPSAVIDRYGKNGITIYDTVKNPSTKSPPNGRVRISGISDLSQTPLLASHGHTNSHSSQPQTQSLATRSTQSLHRHHHHPRDPDQNNHAAQSIEERDEENDPSFKPLHQVHNLSSFFRPSYTASLSHLPNTPRPSQKSPVHSLDGPHDLGSEMQSIMTAESDLDHEHEHGSGTSSGPGDGKEDGVKMDRAAKCHSTESYPGQFPVSEGMEFSNLATAEYAFRERGTVTVRPFSDY</sequence>
<name>A0AAD6HQR9_9EURO</name>
<keyword evidence="4" id="KW-1185">Reference proteome</keyword>
<feature type="compositionally biased region" description="Basic and acidic residues" evidence="1">
    <location>
        <begin position="347"/>
        <end position="363"/>
    </location>
</feature>
<feature type="transmembrane region" description="Helical" evidence="2">
    <location>
        <begin position="20"/>
        <end position="39"/>
    </location>
</feature>
<evidence type="ECO:0000256" key="2">
    <source>
        <dbReference type="SAM" id="Phobius"/>
    </source>
</evidence>
<organism evidence="3 4">
    <name type="scientific">Penicillium malachiteum</name>
    <dbReference type="NCBI Taxonomy" id="1324776"/>
    <lineage>
        <taxon>Eukaryota</taxon>
        <taxon>Fungi</taxon>
        <taxon>Dikarya</taxon>
        <taxon>Ascomycota</taxon>
        <taxon>Pezizomycotina</taxon>
        <taxon>Eurotiomycetes</taxon>
        <taxon>Eurotiomycetidae</taxon>
        <taxon>Eurotiales</taxon>
        <taxon>Aspergillaceae</taxon>
        <taxon>Penicillium</taxon>
    </lineage>
</organism>
<keyword evidence="2" id="KW-0472">Membrane</keyword>
<keyword evidence="2" id="KW-0812">Transmembrane</keyword>
<dbReference type="Proteomes" id="UP001215712">
    <property type="component" value="Unassembled WGS sequence"/>
</dbReference>
<feature type="region of interest" description="Disordered" evidence="1">
    <location>
        <begin position="213"/>
        <end position="275"/>
    </location>
</feature>
<reference evidence="3" key="2">
    <citation type="submission" date="2023-01" db="EMBL/GenBank/DDBJ databases">
        <authorList>
            <person name="Petersen C."/>
        </authorList>
    </citation>
    <scope>NUCLEOTIDE SEQUENCE</scope>
    <source>
        <strain evidence="3">IBT 17514</strain>
    </source>
</reference>
<feature type="region of interest" description="Disordered" evidence="1">
    <location>
        <begin position="185"/>
        <end position="204"/>
    </location>
</feature>
<dbReference type="AlphaFoldDB" id="A0AAD6HQR9"/>
<evidence type="ECO:0000256" key="1">
    <source>
        <dbReference type="SAM" id="MobiDB-lite"/>
    </source>
</evidence>
<keyword evidence="2" id="KW-1133">Transmembrane helix</keyword>